<evidence type="ECO:0000256" key="1">
    <source>
        <dbReference type="PROSITE-ProRule" id="PRU00182"/>
    </source>
</evidence>
<dbReference type="InterPro" id="IPR036986">
    <property type="entry name" value="S4_RNA-bd_sf"/>
</dbReference>
<dbReference type="EMBL" id="AEEG01000004">
    <property type="protein sequence ID" value="EFL95583.1"/>
    <property type="molecule type" value="Genomic_DNA"/>
</dbReference>
<evidence type="ECO:0000313" key="2">
    <source>
        <dbReference type="EMBL" id="EFL95583.1"/>
    </source>
</evidence>
<dbReference type="NCBIfam" id="TIGR02988">
    <property type="entry name" value="YaaA_near_RecF"/>
    <property type="match status" value="1"/>
</dbReference>
<protein>
    <submittedName>
        <fullName evidence="2">S4 domain protein YaaA</fullName>
    </submittedName>
</protein>
<organism evidence="2 3">
    <name type="scientific">Pediococcus acidilactici DSM 20284</name>
    <dbReference type="NCBI Taxonomy" id="862514"/>
    <lineage>
        <taxon>Bacteria</taxon>
        <taxon>Bacillati</taxon>
        <taxon>Bacillota</taxon>
        <taxon>Bacilli</taxon>
        <taxon>Lactobacillales</taxon>
        <taxon>Lactobacillaceae</taxon>
        <taxon>Pediococcus</taxon>
        <taxon>Pediococcus acidilactici group</taxon>
    </lineage>
</organism>
<keyword evidence="1" id="KW-0694">RNA-binding</keyword>
<dbReference type="SUPFAM" id="SSF55174">
    <property type="entry name" value="Alpha-L RNA-binding motif"/>
    <property type="match status" value="1"/>
</dbReference>
<name>E0NG97_PEDAC</name>
<dbReference type="HOGENOM" id="CLU_127162_2_0_9"/>
<accession>E0NG97</accession>
<dbReference type="Pfam" id="PF13275">
    <property type="entry name" value="S4_2"/>
    <property type="match status" value="1"/>
</dbReference>
<evidence type="ECO:0000313" key="3">
    <source>
        <dbReference type="Proteomes" id="UP000004470"/>
    </source>
</evidence>
<sequence length="80" mass="9091">MWGDVMQKEIEINTPFITLGQLLKEEGIIGTGGQAKWYLREHTVLVNEEPDDRRGRKLYANDVIEVPDEGSFKITTKSGK</sequence>
<proteinExistence type="predicted"/>
<dbReference type="GO" id="GO:0003723">
    <property type="term" value="F:RNA binding"/>
    <property type="evidence" value="ECO:0007669"/>
    <property type="project" value="UniProtKB-KW"/>
</dbReference>
<comment type="caution">
    <text evidence="2">The sequence shown here is derived from an EMBL/GenBank/DDBJ whole genome shotgun (WGS) entry which is preliminary data.</text>
</comment>
<gene>
    <name evidence="2" type="primary">yaaA</name>
    <name evidence="2" type="ORF">HMPREF0623_1320</name>
</gene>
<dbReference type="Gene3D" id="3.10.290.10">
    <property type="entry name" value="RNA-binding S4 domain"/>
    <property type="match status" value="1"/>
</dbReference>
<dbReference type="Proteomes" id="UP000004470">
    <property type="component" value="Unassembled WGS sequence"/>
</dbReference>
<reference evidence="2" key="1">
    <citation type="submission" date="2010-07" db="EMBL/GenBank/DDBJ databases">
        <authorList>
            <person name="Muzny D."/>
            <person name="Qin X."/>
            <person name="Deng J."/>
            <person name="Jiang H."/>
            <person name="Liu Y."/>
            <person name="Qu J."/>
            <person name="Song X.-Z."/>
            <person name="Zhang L."/>
            <person name="Thornton R."/>
            <person name="Coyle M."/>
            <person name="Francisco L."/>
            <person name="Jackson L."/>
            <person name="Javaid M."/>
            <person name="Korchina V."/>
            <person name="Kovar C."/>
            <person name="Mata R."/>
            <person name="Mathew T."/>
            <person name="Ngo R."/>
            <person name="Nguyen L."/>
            <person name="Nguyen N."/>
            <person name="Okwuonu G."/>
            <person name="Ongeri F."/>
            <person name="Pham C."/>
            <person name="Simmons D."/>
            <person name="Wilczek-Boney K."/>
            <person name="Hale W."/>
            <person name="Jakkamsetti A."/>
            <person name="Pham P."/>
            <person name="Ruth R."/>
            <person name="San Lucas F."/>
            <person name="Warren J."/>
            <person name="Zhang J."/>
            <person name="Zhao Z."/>
            <person name="Zhou C."/>
            <person name="Zhu D."/>
            <person name="Lee S."/>
            <person name="Bess C."/>
            <person name="Blankenburg K."/>
            <person name="Forbes L."/>
            <person name="Fu Q."/>
            <person name="Gubbala S."/>
            <person name="Hirani K."/>
            <person name="Jayaseelan J.C."/>
            <person name="Lara F."/>
            <person name="Munidasa M."/>
            <person name="Palculict T."/>
            <person name="Patil S."/>
            <person name="Pu L.-L."/>
            <person name="Saada N."/>
            <person name="Tang L."/>
            <person name="Weissenberger G."/>
            <person name="Zhu Y."/>
            <person name="Hemphill L."/>
            <person name="Shang Y."/>
            <person name="Youmans B."/>
            <person name="Ayvaz T."/>
            <person name="Ross M."/>
            <person name="Santibanez J."/>
            <person name="Aqrawi P."/>
            <person name="Gross S."/>
            <person name="Joshi V."/>
            <person name="Fowler G."/>
            <person name="Nazareth L."/>
            <person name="Reid J."/>
            <person name="Worley K."/>
            <person name="Petrosino J."/>
            <person name="Highlander S."/>
            <person name="Gibbs R."/>
        </authorList>
    </citation>
    <scope>NUCLEOTIDE SEQUENCE [LARGE SCALE GENOMIC DNA]</scope>
    <source>
        <strain evidence="2">DSM 20284</strain>
    </source>
</reference>
<dbReference type="PROSITE" id="PS50889">
    <property type="entry name" value="S4"/>
    <property type="match status" value="1"/>
</dbReference>
<dbReference type="eggNOG" id="COG2501">
    <property type="taxonomic scope" value="Bacteria"/>
</dbReference>
<keyword evidence="3" id="KW-1185">Reference proteome</keyword>
<dbReference type="AlphaFoldDB" id="E0NG97"/>
<dbReference type="InterPro" id="IPR014330">
    <property type="entry name" value="RNA-bd_S4-rel_YaaA"/>
</dbReference>